<reference evidence="1 2" key="1">
    <citation type="submission" date="2021-06" db="EMBL/GenBank/DDBJ databases">
        <title>Caerostris extrusa draft genome.</title>
        <authorList>
            <person name="Kono N."/>
            <person name="Arakawa K."/>
        </authorList>
    </citation>
    <scope>NUCLEOTIDE SEQUENCE [LARGE SCALE GENOMIC DNA]</scope>
</reference>
<proteinExistence type="predicted"/>
<evidence type="ECO:0000313" key="1">
    <source>
        <dbReference type="EMBL" id="GIY49011.1"/>
    </source>
</evidence>
<dbReference type="EMBL" id="BPLR01011785">
    <property type="protein sequence ID" value="GIY49011.1"/>
    <property type="molecule type" value="Genomic_DNA"/>
</dbReference>
<gene>
    <name evidence="1" type="ORF">CEXT_145571</name>
</gene>
<sequence>MVPNPLNDRSQGNGKGVYKNRLLCIMFRNDRLETRFKQCQCLPLEIFGKILVMDFLRASSSCSSADCRVDTKKIRKQAGKISFLLQTQEAMKISNISGDSLNFYLCLCFSLH</sequence>
<comment type="caution">
    <text evidence="1">The sequence shown here is derived from an EMBL/GenBank/DDBJ whole genome shotgun (WGS) entry which is preliminary data.</text>
</comment>
<dbReference type="AlphaFoldDB" id="A0AAV4TU29"/>
<keyword evidence="2" id="KW-1185">Reference proteome</keyword>
<name>A0AAV4TU29_CAEEX</name>
<dbReference type="Proteomes" id="UP001054945">
    <property type="component" value="Unassembled WGS sequence"/>
</dbReference>
<protein>
    <submittedName>
        <fullName evidence="1">Uncharacterized protein</fullName>
    </submittedName>
</protein>
<evidence type="ECO:0000313" key="2">
    <source>
        <dbReference type="Proteomes" id="UP001054945"/>
    </source>
</evidence>
<accession>A0AAV4TU29</accession>
<organism evidence="1 2">
    <name type="scientific">Caerostris extrusa</name>
    <name type="common">Bark spider</name>
    <name type="synonym">Caerostris bankana</name>
    <dbReference type="NCBI Taxonomy" id="172846"/>
    <lineage>
        <taxon>Eukaryota</taxon>
        <taxon>Metazoa</taxon>
        <taxon>Ecdysozoa</taxon>
        <taxon>Arthropoda</taxon>
        <taxon>Chelicerata</taxon>
        <taxon>Arachnida</taxon>
        <taxon>Araneae</taxon>
        <taxon>Araneomorphae</taxon>
        <taxon>Entelegynae</taxon>
        <taxon>Araneoidea</taxon>
        <taxon>Araneidae</taxon>
        <taxon>Caerostris</taxon>
    </lineage>
</organism>